<evidence type="ECO:0000313" key="2">
    <source>
        <dbReference type="EMBL" id="KAL2483326.1"/>
    </source>
</evidence>
<protein>
    <submittedName>
        <fullName evidence="2">Polyadenylation and cleavage factor-like protein 4-like</fullName>
    </submittedName>
</protein>
<evidence type="ECO:0000256" key="1">
    <source>
        <dbReference type="SAM" id="MobiDB-lite"/>
    </source>
</evidence>
<sequence length="110" mass="12027">MIEAQLQFFPTVNCQPSVLAPLKASESPYTTYGIHVNLEYLEARHQFGHSTADTVGAKGLRSSPHVRTYHTTSPSPPSLDEFGADSLSEAAERATPSNSRFEYGLNRVMG</sequence>
<proteinExistence type="predicted"/>
<name>A0ABD1R6D0_9LAMI</name>
<reference evidence="3" key="1">
    <citation type="submission" date="2024-07" db="EMBL/GenBank/DDBJ databases">
        <title>Two chromosome-level genome assemblies of Korean endemic species Abeliophyllum distichum and Forsythia ovata (Oleaceae).</title>
        <authorList>
            <person name="Jang H."/>
        </authorList>
    </citation>
    <scope>NUCLEOTIDE SEQUENCE [LARGE SCALE GENOMIC DNA]</scope>
</reference>
<feature type="region of interest" description="Disordered" evidence="1">
    <location>
        <begin position="54"/>
        <end position="98"/>
    </location>
</feature>
<evidence type="ECO:0000313" key="3">
    <source>
        <dbReference type="Proteomes" id="UP001604277"/>
    </source>
</evidence>
<keyword evidence="3" id="KW-1185">Reference proteome</keyword>
<comment type="caution">
    <text evidence="2">The sequence shown here is derived from an EMBL/GenBank/DDBJ whole genome shotgun (WGS) entry which is preliminary data.</text>
</comment>
<dbReference type="Proteomes" id="UP001604277">
    <property type="component" value="Unassembled WGS sequence"/>
</dbReference>
<dbReference type="AlphaFoldDB" id="A0ABD1R6D0"/>
<organism evidence="2 3">
    <name type="scientific">Forsythia ovata</name>
    <dbReference type="NCBI Taxonomy" id="205694"/>
    <lineage>
        <taxon>Eukaryota</taxon>
        <taxon>Viridiplantae</taxon>
        <taxon>Streptophyta</taxon>
        <taxon>Embryophyta</taxon>
        <taxon>Tracheophyta</taxon>
        <taxon>Spermatophyta</taxon>
        <taxon>Magnoliopsida</taxon>
        <taxon>eudicotyledons</taxon>
        <taxon>Gunneridae</taxon>
        <taxon>Pentapetalae</taxon>
        <taxon>asterids</taxon>
        <taxon>lamiids</taxon>
        <taxon>Lamiales</taxon>
        <taxon>Oleaceae</taxon>
        <taxon>Forsythieae</taxon>
        <taxon>Forsythia</taxon>
    </lineage>
</organism>
<dbReference type="EMBL" id="JBFOLJ010000013">
    <property type="protein sequence ID" value="KAL2483326.1"/>
    <property type="molecule type" value="Genomic_DNA"/>
</dbReference>
<accession>A0ABD1R6D0</accession>
<gene>
    <name evidence="2" type="ORF">Fot_44770</name>
</gene>